<dbReference type="Gene3D" id="3.20.20.80">
    <property type="entry name" value="Glycosidases"/>
    <property type="match status" value="1"/>
</dbReference>
<comment type="caution">
    <text evidence="1">The sequence shown here is derived from an EMBL/GenBank/DDBJ whole genome shotgun (WGS) entry which is preliminary data.</text>
</comment>
<protein>
    <submittedName>
        <fullName evidence="1">Uncharacterized protein</fullName>
    </submittedName>
</protein>
<keyword evidence="2" id="KW-1185">Reference proteome</keyword>
<dbReference type="SUPFAM" id="SSF51445">
    <property type="entry name" value="(Trans)glycosidases"/>
    <property type="match status" value="1"/>
</dbReference>
<dbReference type="InterPro" id="IPR017853">
    <property type="entry name" value="GH"/>
</dbReference>
<proteinExistence type="predicted"/>
<evidence type="ECO:0000313" key="2">
    <source>
        <dbReference type="Proteomes" id="UP000631114"/>
    </source>
</evidence>
<dbReference type="OrthoDB" id="65569at2759"/>
<dbReference type="AlphaFoldDB" id="A0A835ITE7"/>
<gene>
    <name evidence="1" type="ORF">IFM89_005298</name>
</gene>
<name>A0A835ITE7_9MAGN</name>
<evidence type="ECO:0000313" key="1">
    <source>
        <dbReference type="EMBL" id="KAF9623791.1"/>
    </source>
</evidence>
<reference evidence="1 2" key="1">
    <citation type="submission" date="2020-10" db="EMBL/GenBank/DDBJ databases">
        <title>The Coptis chinensis genome and diversification of protoberbering-type alkaloids.</title>
        <authorList>
            <person name="Wang B."/>
            <person name="Shu S."/>
            <person name="Song C."/>
            <person name="Liu Y."/>
        </authorList>
    </citation>
    <scope>NUCLEOTIDE SEQUENCE [LARGE SCALE GENOMIC DNA]</scope>
    <source>
        <strain evidence="1">HL-2020</strain>
        <tissue evidence="1">Leaf</tissue>
    </source>
</reference>
<accession>A0A835ITE7</accession>
<organism evidence="1 2">
    <name type="scientific">Coptis chinensis</name>
    <dbReference type="NCBI Taxonomy" id="261450"/>
    <lineage>
        <taxon>Eukaryota</taxon>
        <taxon>Viridiplantae</taxon>
        <taxon>Streptophyta</taxon>
        <taxon>Embryophyta</taxon>
        <taxon>Tracheophyta</taxon>
        <taxon>Spermatophyta</taxon>
        <taxon>Magnoliopsida</taxon>
        <taxon>Ranunculales</taxon>
        <taxon>Ranunculaceae</taxon>
        <taxon>Coptidoideae</taxon>
        <taxon>Coptis</taxon>
    </lineage>
</organism>
<dbReference type="Proteomes" id="UP000631114">
    <property type="component" value="Unassembled WGS sequence"/>
</dbReference>
<sequence>MTEPHIGAHILLLYMQQKCIYLNNIVPGKKQRGQIGITLLGFWFEPMTNSPRDIAAAKEHLIFVAWMGTTKIAGLCQSKLQQSCHFYPSKSLDKYGRDYFRDMSAKSAFTDGLQLRLILKVGLDMKPRWNDCRMGTTKILWTTSK</sequence>
<dbReference type="EMBL" id="JADFTS010000001">
    <property type="protein sequence ID" value="KAF9623791.1"/>
    <property type="molecule type" value="Genomic_DNA"/>
</dbReference>